<gene>
    <name evidence="2" type="ORF">F8C76_01840</name>
</gene>
<dbReference type="OrthoDB" id="9809825at2"/>
<proteinExistence type="predicted"/>
<dbReference type="Pfam" id="PF14117">
    <property type="entry name" value="DUF4287"/>
    <property type="match status" value="1"/>
</dbReference>
<dbReference type="Pfam" id="PF18899">
    <property type="entry name" value="DUF5655"/>
    <property type="match status" value="1"/>
</dbReference>
<dbReference type="EMBL" id="WELG01000001">
    <property type="protein sequence ID" value="KAB7530274.1"/>
    <property type="molecule type" value="Genomic_DNA"/>
</dbReference>
<dbReference type="InterPro" id="IPR025629">
    <property type="entry name" value="DUF4287"/>
</dbReference>
<comment type="caution">
    <text evidence="2">The sequence shown here is derived from an EMBL/GenBank/DDBJ whole genome shotgun (WGS) entry which is preliminary data.</text>
</comment>
<accession>A0A6I1E983</accession>
<evidence type="ECO:0000313" key="2">
    <source>
        <dbReference type="EMBL" id="KAB7530274.1"/>
    </source>
</evidence>
<name>A0A6I1E983_9FLAO</name>
<evidence type="ECO:0000259" key="1">
    <source>
        <dbReference type="Pfam" id="PF18899"/>
    </source>
</evidence>
<dbReference type="Proteomes" id="UP000429785">
    <property type="component" value="Unassembled WGS sequence"/>
</dbReference>
<organism evidence="2 3">
    <name type="scientific">Flagellimonas olearia</name>
    <dbReference type="NCBI Taxonomy" id="552546"/>
    <lineage>
        <taxon>Bacteria</taxon>
        <taxon>Pseudomonadati</taxon>
        <taxon>Bacteroidota</taxon>
        <taxon>Flavobacteriia</taxon>
        <taxon>Flavobacteriales</taxon>
        <taxon>Flavobacteriaceae</taxon>
        <taxon>Flagellimonas</taxon>
    </lineage>
</organism>
<reference evidence="2 3" key="1">
    <citation type="submission" date="2019-10" db="EMBL/GenBank/DDBJ databases">
        <title>Muricauda olearia CL-SS4 JCM15563 genome.</title>
        <authorList>
            <person name="Liu L."/>
        </authorList>
    </citation>
    <scope>NUCLEOTIDE SEQUENCE [LARGE SCALE GENOMIC DNA]</scope>
    <source>
        <strain evidence="2 3">CL-SS4</strain>
    </source>
</reference>
<evidence type="ECO:0000313" key="3">
    <source>
        <dbReference type="Proteomes" id="UP000429785"/>
    </source>
</evidence>
<feature type="domain" description="DUF5655" evidence="1">
    <location>
        <begin position="80"/>
        <end position="186"/>
    </location>
</feature>
<sequence length="187" mass="21474">MTLGPKQMGEAIIKNLKEKTGKSLEEWVQLILIHELTDKKEIMDFLKSDNRLGHFQALKIFEHHSGKDIYKDPDKLIDQFFDSERTRTLFDHVRSKVFEIGDDITLRPCLIYIPFYRNRQFAVLTKTKGDKIILGLNLPENHTGNGLLEPTSKLGGSERINAKTTIKGKNDLNAMLMDLITISYNNN</sequence>
<dbReference type="InterPro" id="IPR043714">
    <property type="entry name" value="DUF5655"/>
</dbReference>
<protein>
    <submittedName>
        <fullName evidence="2">DUF4287 domain-containing protein</fullName>
    </submittedName>
</protein>
<dbReference type="AlphaFoldDB" id="A0A6I1E983"/>
<dbReference type="RefSeq" id="WP_152130206.1">
    <property type="nucleotide sequence ID" value="NZ_WELG01000001.1"/>
</dbReference>